<sequence>MNSSAILDAIKKYDFSFFGICGAIFLMGVVNLYSATHASTSAHMANLYKVQIGWYAVSLLAGVVVSFIQPKNFFRFSWLLYGINVFLLILVLFLGHKGMGAQRWLVIGPVRIQPSELMKMAVILVLARWYSKAEPNKEIGFRELIIPFFMAFIPAILIIAEPDLGTGLLVLLIFFVITFYRKLKWKTIAILAIIGVISGGIMYQFGLKQYQRNRILTFINPTADAKGTGYNAIQSKIAIGSGKIIGKGFKKSSQASLNYLPENHTDFVFSIFNEEHGFVGSLFLISLFLVLFYRFIWLAQSVPRIYESIVVIGIMSVFFWHTFINMGMVTGLMPIVGLPLPFMSYGGSSLLTFSLCCGIATSISNSRNLF</sequence>
<feature type="transmembrane region" description="Helical" evidence="11">
    <location>
        <begin position="164"/>
        <end position="180"/>
    </location>
</feature>
<dbReference type="NCBIfam" id="NF037961">
    <property type="entry name" value="RodA_shape"/>
    <property type="match status" value="1"/>
</dbReference>
<feature type="transmembrane region" description="Helical" evidence="11">
    <location>
        <begin position="139"/>
        <end position="158"/>
    </location>
</feature>
<dbReference type="Pfam" id="PF01098">
    <property type="entry name" value="FTSW_RODA_SPOVE"/>
    <property type="match status" value="1"/>
</dbReference>
<dbReference type="AlphaFoldDB" id="A0A1Y5FC61"/>
<comment type="subcellular location">
    <subcellularLocation>
        <location evidence="11">Cell membrane</location>
        <topology evidence="11">Multi-pass membrane protein</topology>
    </subcellularLocation>
    <subcellularLocation>
        <location evidence="1">Membrane</location>
        <topology evidence="1">Multi-pass membrane protein</topology>
    </subcellularLocation>
</comment>
<feature type="transmembrane region" description="Helical" evidence="11">
    <location>
        <begin position="342"/>
        <end position="363"/>
    </location>
</feature>
<dbReference type="HAMAP" id="MF_02079">
    <property type="entry name" value="PGT_RodA"/>
    <property type="match status" value="1"/>
</dbReference>
<comment type="caution">
    <text evidence="12">The sequence shown here is derived from an EMBL/GenBank/DDBJ whole genome shotgun (WGS) entry which is preliminary data.</text>
</comment>
<evidence type="ECO:0000256" key="4">
    <source>
        <dbReference type="ARBA" id="ARBA00022679"/>
    </source>
</evidence>
<keyword evidence="4 11" id="KW-0808">Transferase</keyword>
<keyword evidence="8 11" id="KW-1133">Transmembrane helix</keyword>
<dbReference type="UniPathway" id="UPA00219"/>
<dbReference type="GO" id="GO:0015648">
    <property type="term" value="F:lipid-linked peptidoglycan transporter activity"/>
    <property type="evidence" value="ECO:0007669"/>
    <property type="project" value="TreeGrafter"/>
</dbReference>
<dbReference type="Proteomes" id="UP000196531">
    <property type="component" value="Unassembled WGS sequence"/>
</dbReference>
<proteinExistence type="inferred from homology"/>
<feature type="transmembrane region" description="Helical" evidence="11">
    <location>
        <begin position="47"/>
        <end position="68"/>
    </location>
</feature>
<protein>
    <recommendedName>
        <fullName evidence="11">Peptidoglycan glycosyltransferase RodA</fullName>
        <shortName evidence="11">PGT</shortName>
        <ecNumber evidence="11">2.4.99.28</ecNumber>
    </recommendedName>
    <alternativeName>
        <fullName evidence="11">Cell elongation protein RodA</fullName>
    </alternativeName>
    <alternativeName>
        <fullName evidence="11">Cell wall polymerase</fullName>
    </alternativeName>
    <alternativeName>
        <fullName evidence="11">Peptidoglycan polymerase</fullName>
        <shortName evidence="11">PG polymerase</shortName>
    </alternativeName>
</protein>
<dbReference type="PANTHER" id="PTHR30474">
    <property type="entry name" value="CELL CYCLE PROTEIN"/>
    <property type="match status" value="1"/>
</dbReference>
<keyword evidence="7 11" id="KW-0573">Peptidoglycan synthesis</keyword>
<comment type="similarity">
    <text evidence="11">Belongs to the SEDS family. MrdB/RodA subfamily.</text>
</comment>
<feature type="transmembrane region" description="Helical" evidence="11">
    <location>
        <begin position="278"/>
        <end position="297"/>
    </location>
</feature>
<comment type="catalytic activity">
    <reaction evidence="11">
        <text>[GlcNAc-(1-&gt;4)-Mur2Ac(oyl-L-Ala-gamma-D-Glu-L-Lys-D-Ala-D-Ala)](n)-di-trans,octa-cis-undecaprenyl diphosphate + beta-D-GlcNAc-(1-&gt;4)-Mur2Ac(oyl-L-Ala-gamma-D-Glu-L-Lys-D-Ala-D-Ala)-di-trans,octa-cis-undecaprenyl diphosphate = [GlcNAc-(1-&gt;4)-Mur2Ac(oyl-L-Ala-gamma-D-Glu-L-Lys-D-Ala-D-Ala)](n+1)-di-trans,octa-cis-undecaprenyl diphosphate + di-trans,octa-cis-undecaprenyl diphosphate + H(+)</text>
        <dbReference type="Rhea" id="RHEA:23708"/>
        <dbReference type="Rhea" id="RHEA-COMP:9602"/>
        <dbReference type="Rhea" id="RHEA-COMP:9603"/>
        <dbReference type="ChEBI" id="CHEBI:15378"/>
        <dbReference type="ChEBI" id="CHEBI:58405"/>
        <dbReference type="ChEBI" id="CHEBI:60033"/>
        <dbReference type="ChEBI" id="CHEBI:78435"/>
        <dbReference type="EC" id="2.4.99.28"/>
    </reaction>
</comment>
<dbReference type="NCBIfam" id="TIGR02210">
    <property type="entry name" value="rodA_shape"/>
    <property type="match status" value="1"/>
</dbReference>
<evidence type="ECO:0000256" key="11">
    <source>
        <dbReference type="HAMAP-Rule" id="MF_02079"/>
    </source>
</evidence>
<evidence type="ECO:0000256" key="3">
    <source>
        <dbReference type="ARBA" id="ARBA00022676"/>
    </source>
</evidence>
<evidence type="ECO:0000256" key="10">
    <source>
        <dbReference type="ARBA" id="ARBA00023316"/>
    </source>
</evidence>
<comment type="pathway">
    <text evidence="11">Cell wall biogenesis; peptidoglycan biosynthesis.</text>
</comment>
<dbReference type="PROSITE" id="PS00428">
    <property type="entry name" value="FTSW_RODA_SPOVE"/>
    <property type="match status" value="1"/>
</dbReference>
<comment type="function">
    <text evidence="11">Peptidoglycan polymerase that is essential for cell wall elongation.</text>
</comment>
<evidence type="ECO:0000256" key="7">
    <source>
        <dbReference type="ARBA" id="ARBA00022984"/>
    </source>
</evidence>
<feature type="transmembrane region" description="Helical" evidence="11">
    <location>
        <begin position="74"/>
        <end position="95"/>
    </location>
</feature>
<dbReference type="GO" id="GO:0071555">
    <property type="term" value="P:cell wall organization"/>
    <property type="evidence" value="ECO:0007669"/>
    <property type="project" value="UniProtKB-KW"/>
</dbReference>
<dbReference type="InterPro" id="IPR018365">
    <property type="entry name" value="Cell_cycle_FtsW-rel_CS"/>
</dbReference>
<evidence type="ECO:0000313" key="13">
    <source>
        <dbReference type="Proteomes" id="UP000196531"/>
    </source>
</evidence>
<keyword evidence="3 11" id="KW-0328">Glycosyltransferase</keyword>
<evidence type="ECO:0000256" key="1">
    <source>
        <dbReference type="ARBA" id="ARBA00004141"/>
    </source>
</evidence>
<keyword evidence="2 11" id="KW-1003">Cell membrane</keyword>
<accession>A0A1Y5FC61</accession>
<dbReference type="EC" id="2.4.99.28" evidence="11"/>
<name>A0A1Y5FC61_9BACT</name>
<evidence type="ECO:0000256" key="2">
    <source>
        <dbReference type="ARBA" id="ARBA00022475"/>
    </source>
</evidence>
<feature type="transmembrane region" description="Helical" evidence="11">
    <location>
        <begin position="187"/>
        <end position="206"/>
    </location>
</feature>
<keyword evidence="5 11" id="KW-0812">Transmembrane</keyword>
<dbReference type="GO" id="GO:0005886">
    <property type="term" value="C:plasma membrane"/>
    <property type="evidence" value="ECO:0007669"/>
    <property type="project" value="UniProtKB-SubCell"/>
</dbReference>
<dbReference type="InterPro" id="IPR001182">
    <property type="entry name" value="FtsW/RodA"/>
</dbReference>
<keyword evidence="9 11" id="KW-0472">Membrane</keyword>
<dbReference type="GO" id="GO:0032153">
    <property type="term" value="C:cell division site"/>
    <property type="evidence" value="ECO:0007669"/>
    <property type="project" value="TreeGrafter"/>
</dbReference>
<feature type="transmembrane region" description="Helical" evidence="11">
    <location>
        <begin position="309"/>
        <end position="336"/>
    </location>
</feature>
<feature type="transmembrane region" description="Helical" evidence="11">
    <location>
        <begin position="15"/>
        <end position="35"/>
    </location>
</feature>
<organism evidence="12 13">
    <name type="scientific">Halobacteriovorax marinus</name>
    <dbReference type="NCBI Taxonomy" id="97084"/>
    <lineage>
        <taxon>Bacteria</taxon>
        <taxon>Pseudomonadati</taxon>
        <taxon>Bdellovibrionota</taxon>
        <taxon>Bacteriovoracia</taxon>
        <taxon>Bacteriovoracales</taxon>
        <taxon>Halobacteriovoraceae</taxon>
        <taxon>Halobacteriovorax</taxon>
    </lineage>
</organism>
<evidence type="ECO:0000313" key="12">
    <source>
        <dbReference type="EMBL" id="OUR96212.1"/>
    </source>
</evidence>
<dbReference type="GO" id="GO:0009252">
    <property type="term" value="P:peptidoglycan biosynthetic process"/>
    <property type="evidence" value="ECO:0007669"/>
    <property type="project" value="UniProtKB-UniRule"/>
</dbReference>
<evidence type="ECO:0000256" key="6">
    <source>
        <dbReference type="ARBA" id="ARBA00022960"/>
    </source>
</evidence>
<keyword evidence="6 11" id="KW-0133">Cell shape</keyword>
<dbReference type="PANTHER" id="PTHR30474:SF1">
    <property type="entry name" value="PEPTIDOGLYCAN GLYCOSYLTRANSFERASE MRDB"/>
    <property type="match status" value="1"/>
</dbReference>
<dbReference type="EMBL" id="MAAO01000006">
    <property type="protein sequence ID" value="OUR96212.1"/>
    <property type="molecule type" value="Genomic_DNA"/>
</dbReference>
<evidence type="ECO:0000256" key="5">
    <source>
        <dbReference type="ARBA" id="ARBA00022692"/>
    </source>
</evidence>
<keyword evidence="10 11" id="KW-0961">Cell wall biogenesis/degradation</keyword>
<dbReference type="GO" id="GO:0008360">
    <property type="term" value="P:regulation of cell shape"/>
    <property type="evidence" value="ECO:0007669"/>
    <property type="project" value="UniProtKB-KW"/>
</dbReference>
<reference evidence="13" key="1">
    <citation type="journal article" date="2017" name="Proc. Natl. Acad. Sci. U.S.A.">
        <title>Simulation of Deepwater Horizon oil plume reveals substrate specialization within a complex community of hydrocarbon-degraders.</title>
        <authorList>
            <person name="Hu P."/>
            <person name="Dubinsky E.A."/>
            <person name="Probst A.J."/>
            <person name="Wang J."/>
            <person name="Sieber C.M.K."/>
            <person name="Tom L.M."/>
            <person name="Gardinali P."/>
            <person name="Banfield J.F."/>
            <person name="Atlas R.M."/>
            <person name="Andersen G.L."/>
        </authorList>
    </citation>
    <scope>NUCLEOTIDE SEQUENCE [LARGE SCALE GENOMIC DNA]</scope>
</reference>
<evidence type="ECO:0000256" key="8">
    <source>
        <dbReference type="ARBA" id="ARBA00022989"/>
    </source>
</evidence>
<dbReference type="InterPro" id="IPR011923">
    <property type="entry name" value="RodA/MrdB"/>
</dbReference>
<gene>
    <name evidence="11" type="primary">rodA</name>
    <name evidence="12" type="ORF">A9Q84_07590</name>
</gene>
<evidence type="ECO:0000256" key="9">
    <source>
        <dbReference type="ARBA" id="ARBA00023136"/>
    </source>
</evidence>
<dbReference type="GO" id="GO:0008955">
    <property type="term" value="F:peptidoglycan glycosyltransferase activity"/>
    <property type="evidence" value="ECO:0007669"/>
    <property type="project" value="UniProtKB-UniRule"/>
</dbReference>
<dbReference type="GO" id="GO:0051301">
    <property type="term" value="P:cell division"/>
    <property type="evidence" value="ECO:0007669"/>
    <property type="project" value="InterPro"/>
</dbReference>